<dbReference type="InterPro" id="IPR033749">
    <property type="entry name" value="Polyprenyl_synt_CS"/>
</dbReference>
<evidence type="ECO:0000256" key="2">
    <source>
        <dbReference type="ARBA" id="ARBA00006706"/>
    </source>
</evidence>
<organism evidence="8 9">
    <name type="scientific">Hyalangium minutum</name>
    <dbReference type="NCBI Taxonomy" id="394096"/>
    <lineage>
        <taxon>Bacteria</taxon>
        <taxon>Pseudomonadati</taxon>
        <taxon>Myxococcota</taxon>
        <taxon>Myxococcia</taxon>
        <taxon>Myxococcales</taxon>
        <taxon>Cystobacterineae</taxon>
        <taxon>Archangiaceae</taxon>
        <taxon>Hyalangium</taxon>
    </lineage>
</organism>
<dbReference type="PROSITE" id="PS00723">
    <property type="entry name" value="POLYPRENYL_SYNTHASE_1"/>
    <property type="match status" value="1"/>
</dbReference>
<keyword evidence="5" id="KW-0460">Magnesium</keyword>
<protein>
    <submittedName>
        <fullName evidence="8">Octaprenyl-diphosphate synthase</fullName>
    </submittedName>
</protein>
<dbReference type="GO" id="GO:0016114">
    <property type="term" value="P:terpenoid biosynthetic process"/>
    <property type="evidence" value="ECO:0007669"/>
    <property type="project" value="UniProtKB-ARBA"/>
</dbReference>
<evidence type="ECO:0000313" key="9">
    <source>
        <dbReference type="Proteomes" id="UP000028725"/>
    </source>
</evidence>
<dbReference type="NCBIfam" id="NF045485">
    <property type="entry name" value="FPPsyn"/>
    <property type="match status" value="1"/>
</dbReference>
<dbReference type="SFLD" id="SFLDS00005">
    <property type="entry name" value="Isoprenoid_Synthase_Type_I"/>
    <property type="match status" value="1"/>
</dbReference>
<keyword evidence="3 7" id="KW-0808">Transferase</keyword>
<dbReference type="AlphaFoldDB" id="A0A085WFE1"/>
<dbReference type="Gene3D" id="1.10.600.10">
    <property type="entry name" value="Farnesyl Diphosphate Synthase"/>
    <property type="match status" value="1"/>
</dbReference>
<comment type="cofactor">
    <cofactor evidence="1">
        <name>Mg(2+)</name>
        <dbReference type="ChEBI" id="CHEBI:18420"/>
    </cofactor>
</comment>
<evidence type="ECO:0000256" key="1">
    <source>
        <dbReference type="ARBA" id="ARBA00001946"/>
    </source>
</evidence>
<dbReference type="GO" id="GO:0005737">
    <property type="term" value="C:cytoplasm"/>
    <property type="evidence" value="ECO:0007669"/>
    <property type="project" value="UniProtKB-ARBA"/>
</dbReference>
<dbReference type="PANTHER" id="PTHR43281">
    <property type="entry name" value="FARNESYL DIPHOSPHATE SYNTHASE"/>
    <property type="match status" value="1"/>
</dbReference>
<keyword evidence="4" id="KW-0479">Metal-binding</keyword>
<dbReference type="SUPFAM" id="SSF48576">
    <property type="entry name" value="Terpenoid synthases"/>
    <property type="match status" value="1"/>
</dbReference>
<evidence type="ECO:0000256" key="3">
    <source>
        <dbReference type="ARBA" id="ARBA00022679"/>
    </source>
</evidence>
<accession>A0A085WFE1</accession>
<dbReference type="InterPro" id="IPR053378">
    <property type="entry name" value="Prenyl_diphosphate_synthase"/>
</dbReference>
<evidence type="ECO:0000256" key="5">
    <source>
        <dbReference type="ARBA" id="ARBA00022842"/>
    </source>
</evidence>
<dbReference type="InterPro" id="IPR000092">
    <property type="entry name" value="Polyprenyl_synt"/>
</dbReference>
<evidence type="ECO:0000313" key="8">
    <source>
        <dbReference type="EMBL" id="KFE66404.1"/>
    </source>
</evidence>
<evidence type="ECO:0000256" key="6">
    <source>
        <dbReference type="ARBA" id="ARBA00023229"/>
    </source>
</evidence>
<comment type="caution">
    <text evidence="8">The sequence shown here is derived from an EMBL/GenBank/DDBJ whole genome shotgun (WGS) entry which is preliminary data.</text>
</comment>
<dbReference type="SFLD" id="SFLDG01017">
    <property type="entry name" value="Polyprenyl_Transferase_Like"/>
    <property type="match status" value="1"/>
</dbReference>
<dbReference type="EMBL" id="JMCB01000010">
    <property type="protein sequence ID" value="KFE66404.1"/>
    <property type="molecule type" value="Genomic_DNA"/>
</dbReference>
<keyword evidence="9" id="KW-1185">Reference proteome</keyword>
<dbReference type="PANTHER" id="PTHR43281:SF1">
    <property type="entry name" value="FARNESYL DIPHOSPHATE SYNTHASE"/>
    <property type="match status" value="1"/>
</dbReference>
<dbReference type="OrthoDB" id="9805316at2"/>
<keyword evidence="6" id="KW-0414">Isoprene biosynthesis</keyword>
<evidence type="ECO:0000256" key="4">
    <source>
        <dbReference type="ARBA" id="ARBA00022723"/>
    </source>
</evidence>
<evidence type="ECO:0000256" key="7">
    <source>
        <dbReference type="RuleBase" id="RU004466"/>
    </source>
</evidence>
<dbReference type="GO" id="GO:0046872">
    <property type="term" value="F:metal ion binding"/>
    <property type="evidence" value="ECO:0007669"/>
    <property type="project" value="UniProtKB-KW"/>
</dbReference>
<dbReference type="CDD" id="cd00685">
    <property type="entry name" value="Trans_IPPS_HT"/>
    <property type="match status" value="1"/>
</dbReference>
<dbReference type="GO" id="GO:0004659">
    <property type="term" value="F:prenyltransferase activity"/>
    <property type="evidence" value="ECO:0007669"/>
    <property type="project" value="InterPro"/>
</dbReference>
<dbReference type="STRING" id="394096.DB31_0877"/>
<dbReference type="PROSITE" id="PS00444">
    <property type="entry name" value="POLYPRENYL_SYNTHASE_2"/>
    <property type="match status" value="1"/>
</dbReference>
<dbReference type="Pfam" id="PF00348">
    <property type="entry name" value="polyprenyl_synt"/>
    <property type="match status" value="1"/>
</dbReference>
<dbReference type="Proteomes" id="UP000028725">
    <property type="component" value="Unassembled WGS sequence"/>
</dbReference>
<gene>
    <name evidence="8" type="ORF">DB31_0877</name>
</gene>
<reference evidence="8 9" key="1">
    <citation type="submission" date="2014-04" db="EMBL/GenBank/DDBJ databases">
        <title>Genome assembly of Hyalangium minutum DSM 14724.</title>
        <authorList>
            <person name="Sharma G."/>
            <person name="Subramanian S."/>
        </authorList>
    </citation>
    <scope>NUCLEOTIDE SEQUENCE [LARGE SCALE GENOMIC DNA]</scope>
    <source>
        <strain evidence="8 9">DSM 14724</strain>
    </source>
</reference>
<sequence length="297" mass="31534">MSTFDLKDFLSVQQTRVESLLLSRANRLESTGTPPRLAEAMRYSLLAGGKRLRPILCLVFSDSVRKQSGSLSPADDAACALEYIHTYSLIHDDLPAMDNDDYRRGRPTSHKVFGEAMAILAGDALLTEAFNVLASGPEPVRGALCRELAVAAGSAGMVGGQVLDIAEDRPAQIDYLSRMHSLKTGALIRAACRMGVLAAGGNADALQRADTYGDSIGLAFQIADDILDVISTPEKMGKPVHADAAAGRHTYPAVIGLEASWMLAERKVADAVAAVEPLEGAGGPLSVIARYVLERNS</sequence>
<proteinExistence type="inferred from homology"/>
<dbReference type="RefSeq" id="WP_052420228.1">
    <property type="nucleotide sequence ID" value="NZ_JMCB01000010.1"/>
</dbReference>
<dbReference type="InterPro" id="IPR008949">
    <property type="entry name" value="Isoprenoid_synthase_dom_sf"/>
</dbReference>
<dbReference type="PATRIC" id="fig|394096.3.peg.5223"/>
<name>A0A085WFE1_9BACT</name>
<dbReference type="FunFam" id="1.10.600.10:FF:000001">
    <property type="entry name" value="Geranylgeranyl diphosphate synthase"/>
    <property type="match status" value="1"/>
</dbReference>
<comment type="similarity">
    <text evidence="2 7">Belongs to the FPP/GGPP synthase family.</text>
</comment>